<organism evidence="1 2">
    <name type="scientific">Corchorus olitorius</name>
    <dbReference type="NCBI Taxonomy" id="93759"/>
    <lineage>
        <taxon>Eukaryota</taxon>
        <taxon>Viridiplantae</taxon>
        <taxon>Streptophyta</taxon>
        <taxon>Embryophyta</taxon>
        <taxon>Tracheophyta</taxon>
        <taxon>Spermatophyta</taxon>
        <taxon>Magnoliopsida</taxon>
        <taxon>eudicotyledons</taxon>
        <taxon>Gunneridae</taxon>
        <taxon>Pentapetalae</taxon>
        <taxon>rosids</taxon>
        <taxon>malvids</taxon>
        <taxon>Malvales</taxon>
        <taxon>Malvaceae</taxon>
        <taxon>Grewioideae</taxon>
        <taxon>Apeibeae</taxon>
        <taxon>Corchorus</taxon>
    </lineage>
</organism>
<keyword evidence="2" id="KW-1185">Reference proteome</keyword>
<protein>
    <submittedName>
        <fullName evidence="1">Uncharacterized protein</fullName>
    </submittedName>
</protein>
<dbReference type="EMBL" id="AWUE01012468">
    <property type="protein sequence ID" value="OMP09087.1"/>
    <property type="molecule type" value="Genomic_DNA"/>
</dbReference>
<proteinExistence type="predicted"/>
<dbReference type="AlphaFoldDB" id="A0A1R3KPS8"/>
<dbReference type="Proteomes" id="UP000187203">
    <property type="component" value="Unassembled WGS sequence"/>
</dbReference>
<name>A0A1R3KPS8_9ROSI</name>
<evidence type="ECO:0000313" key="2">
    <source>
        <dbReference type="Proteomes" id="UP000187203"/>
    </source>
</evidence>
<evidence type="ECO:0000313" key="1">
    <source>
        <dbReference type="EMBL" id="OMP09087.1"/>
    </source>
</evidence>
<gene>
    <name evidence="1" type="ORF">COLO4_05821</name>
</gene>
<accession>A0A1R3KPS8</accession>
<reference evidence="2" key="1">
    <citation type="submission" date="2013-09" db="EMBL/GenBank/DDBJ databases">
        <title>Corchorus olitorius genome sequencing.</title>
        <authorList>
            <person name="Alam M."/>
            <person name="Haque M.S."/>
            <person name="Islam M.S."/>
            <person name="Emdad E.M."/>
            <person name="Islam M.M."/>
            <person name="Ahmed B."/>
            <person name="Halim A."/>
            <person name="Hossen Q.M.M."/>
            <person name="Hossain M.Z."/>
            <person name="Ahmed R."/>
            <person name="Khan M.M."/>
            <person name="Islam R."/>
            <person name="Rashid M.M."/>
            <person name="Khan S.A."/>
            <person name="Rahman M.S."/>
            <person name="Alam M."/>
            <person name="Yahiya A.S."/>
            <person name="Khan M.S."/>
            <person name="Azam M.S."/>
            <person name="Haque T."/>
            <person name="Lashkar M.Z.H."/>
            <person name="Akhand A.I."/>
            <person name="Morshed G."/>
            <person name="Roy S."/>
            <person name="Uddin K.S."/>
            <person name="Rabeya T."/>
            <person name="Hossain A.S."/>
            <person name="Chowdhury A."/>
            <person name="Snigdha A.R."/>
            <person name="Mortoza M.S."/>
            <person name="Matin S.A."/>
            <person name="Hoque S.M.E."/>
            <person name="Islam M.K."/>
            <person name="Roy D.K."/>
            <person name="Haider R."/>
            <person name="Moosa M.M."/>
            <person name="Elias S.M."/>
            <person name="Hasan A.M."/>
            <person name="Jahan S."/>
            <person name="Shafiuddin M."/>
            <person name="Mahmood N."/>
            <person name="Shommy N.S."/>
        </authorList>
    </citation>
    <scope>NUCLEOTIDE SEQUENCE [LARGE SCALE GENOMIC DNA]</scope>
    <source>
        <strain evidence="2">cv. O-4</strain>
    </source>
</reference>
<sequence length="53" mass="6100">MAPPRRRFHHCQMELKTNRLLHIDALYPNPKSFSPNDALNAPNLAFSEPKNSL</sequence>
<comment type="caution">
    <text evidence="1">The sequence shown here is derived from an EMBL/GenBank/DDBJ whole genome shotgun (WGS) entry which is preliminary data.</text>
</comment>